<dbReference type="AlphaFoldDB" id="A0A1I1VAU6"/>
<name>A0A1I1VAU6_9GAMM</name>
<reference evidence="1 2" key="1">
    <citation type="submission" date="2016-10" db="EMBL/GenBank/DDBJ databases">
        <authorList>
            <person name="de Groot N.N."/>
        </authorList>
    </citation>
    <scope>NUCLEOTIDE SEQUENCE [LARGE SCALE GENOMIC DNA]</scope>
    <source>
        <strain evidence="1 2">DSM 6059</strain>
    </source>
</reference>
<dbReference type="EMBL" id="FOLO01000124">
    <property type="protein sequence ID" value="SFD80211.1"/>
    <property type="molecule type" value="Genomic_DNA"/>
</dbReference>
<sequence>MGSPFFECLHFQYGTNANWMGSPYHSLYAKGRTMEQLTITADLEDYAVGLSGKLNLNEFSGIGEAWFNADDVKTFCKNLKLLSSKMDGAAELIGSQSKPNHSEYLETLSLRCNVLSSSKLNGIVGVHVMLADHPYSDCRKEEIRKISGELQVRNHKMEEFSNNLLQLLNGNRNQVVLHGGAGI</sequence>
<dbReference type="RefSeq" id="WP_091992018.1">
    <property type="nucleotide sequence ID" value="NZ_FOLO01000124.1"/>
</dbReference>
<gene>
    <name evidence="1" type="ORF">SAMN02745724_05457</name>
</gene>
<evidence type="ECO:0000313" key="2">
    <source>
        <dbReference type="Proteomes" id="UP000198862"/>
    </source>
</evidence>
<organism evidence="1 2">
    <name type="scientific">Pseudoalteromonas denitrificans DSM 6059</name>
    <dbReference type="NCBI Taxonomy" id="1123010"/>
    <lineage>
        <taxon>Bacteria</taxon>
        <taxon>Pseudomonadati</taxon>
        <taxon>Pseudomonadota</taxon>
        <taxon>Gammaproteobacteria</taxon>
        <taxon>Alteromonadales</taxon>
        <taxon>Pseudoalteromonadaceae</taxon>
        <taxon>Pseudoalteromonas</taxon>
    </lineage>
</organism>
<dbReference type="OrthoDB" id="7068505at2"/>
<accession>A0A1I1VAU6</accession>
<protein>
    <submittedName>
        <fullName evidence="1">Uncharacterized protein</fullName>
    </submittedName>
</protein>
<dbReference type="Proteomes" id="UP000198862">
    <property type="component" value="Unassembled WGS sequence"/>
</dbReference>
<keyword evidence="2" id="KW-1185">Reference proteome</keyword>
<proteinExistence type="predicted"/>
<evidence type="ECO:0000313" key="1">
    <source>
        <dbReference type="EMBL" id="SFD80211.1"/>
    </source>
</evidence>